<reference evidence="1" key="1">
    <citation type="submission" date="2019-08" db="EMBL/GenBank/DDBJ databases">
        <authorList>
            <person name="Kucharzyk K."/>
            <person name="Murdoch R.W."/>
            <person name="Higgins S."/>
            <person name="Loffler F."/>
        </authorList>
    </citation>
    <scope>NUCLEOTIDE SEQUENCE</scope>
</reference>
<comment type="caution">
    <text evidence="1">The sequence shown here is derived from an EMBL/GenBank/DDBJ whole genome shotgun (WGS) entry which is preliminary data.</text>
</comment>
<protein>
    <submittedName>
        <fullName evidence="1">Uncharacterized protein</fullName>
    </submittedName>
</protein>
<proteinExistence type="predicted"/>
<name>A0A645BIF6_9ZZZZ</name>
<evidence type="ECO:0000313" key="1">
    <source>
        <dbReference type="EMBL" id="MPM64966.1"/>
    </source>
</evidence>
<organism evidence="1">
    <name type="scientific">bioreactor metagenome</name>
    <dbReference type="NCBI Taxonomy" id="1076179"/>
    <lineage>
        <taxon>unclassified sequences</taxon>
        <taxon>metagenomes</taxon>
        <taxon>ecological metagenomes</taxon>
    </lineage>
</organism>
<accession>A0A645BIF6</accession>
<dbReference type="AlphaFoldDB" id="A0A645BIF6"/>
<dbReference type="EMBL" id="VSSQ01020254">
    <property type="protein sequence ID" value="MPM64966.1"/>
    <property type="molecule type" value="Genomic_DNA"/>
</dbReference>
<sequence>MHPHVAEQCRILRVAHHDVAEGSAAEPDQRHGGVVHLEIGMVERVPAAHDFIDLAHVPQQQVELVRRLVDQHAAALSCPGSPPGIGAVIGHVAPAQHVDGAQDRMTELAGVDGLLDAHGRMIEAPLADRRADHAGLLGGGDDRIAVGQRRCQRLLDGDMQAEPCRLDRVALVVGVRRADAYRLRTGPVDQFGQRVEAGHTVLGAEGRAASRPGAHRSDELAAVQRLVALGVEMPDFAATQHRGLDCVAHATTSSTSGSSTILLRPGSRL</sequence>
<gene>
    <name evidence="1" type="ORF">SDC9_111858</name>
</gene>